<gene>
    <name evidence="1" type="ORF">BD410DRAFT_788042</name>
</gene>
<evidence type="ECO:0008006" key="3">
    <source>
        <dbReference type="Google" id="ProtNLM"/>
    </source>
</evidence>
<evidence type="ECO:0000313" key="2">
    <source>
        <dbReference type="Proteomes" id="UP000294933"/>
    </source>
</evidence>
<accession>A0A4Y7Q770</accession>
<reference evidence="1 2" key="1">
    <citation type="submission" date="2018-06" db="EMBL/GenBank/DDBJ databases">
        <title>A transcriptomic atlas of mushroom development highlights an independent origin of complex multicellularity.</title>
        <authorList>
            <consortium name="DOE Joint Genome Institute"/>
            <person name="Krizsan K."/>
            <person name="Almasi E."/>
            <person name="Merenyi Z."/>
            <person name="Sahu N."/>
            <person name="Viragh M."/>
            <person name="Koszo T."/>
            <person name="Mondo S."/>
            <person name="Kiss B."/>
            <person name="Balint B."/>
            <person name="Kues U."/>
            <person name="Barry K."/>
            <person name="Hegedus J.C."/>
            <person name="Henrissat B."/>
            <person name="Johnson J."/>
            <person name="Lipzen A."/>
            <person name="Ohm R."/>
            <person name="Nagy I."/>
            <person name="Pangilinan J."/>
            <person name="Yan J."/>
            <person name="Xiong Y."/>
            <person name="Grigoriev I.V."/>
            <person name="Hibbett D.S."/>
            <person name="Nagy L.G."/>
        </authorList>
    </citation>
    <scope>NUCLEOTIDE SEQUENCE [LARGE SCALE GENOMIC DNA]</scope>
    <source>
        <strain evidence="1 2">SZMC22713</strain>
    </source>
</reference>
<dbReference type="Gene3D" id="3.60.21.10">
    <property type="match status" value="1"/>
</dbReference>
<dbReference type="PANTHER" id="PTHR37844">
    <property type="entry name" value="SER/THR PROTEIN PHOSPHATASE SUPERFAMILY (AFU_ORTHOLOGUE AFUA_1G14840)"/>
    <property type="match status" value="1"/>
</dbReference>
<proteinExistence type="predicted"/>
<dbReference type="VEuPathDB" id="FungiDB:BD410DRAFT_788042"/>
<dbReference type="OrthoDB" id="550558at2759"/>
<dbReference type="Proteomes" id="UP000294933">
    <property type="component" value="Unassembled WGS sequence"/>
</dbReference>
<sequence length="192" mass="21402">MTAFAAKMQHKRLSTKKGSALGEFIVLDQTRYDLTPNITILGCTLWSHIPPGAADTVRLLLNDFKRITGNWNVETHNAAHLSDAEWLDAQCALIKNEEPGRRVVIFTHHAPMIEGTSKPAHSHSDLNTAFATDMTGRACWDEGTPVKVWAFGHTHFNCDFVKNGVRVVSNQRGYEAVESPRTGFQEDFVLNV</sequence>
<organism evidence="1 2">
    <name type="scientific">Rickenella mellea</name>
    <dbReference type="NCBI Taxonomy" id="50990"/>
    <lineage>
        <taxon>Eukaryota</taxon>
        <taxon>Fungi</taxon>
        <taxon>Dikarya</taxon>
        <taxon>Basidiomycota</taxon>
        <taxon>Agaricomycotina</taxon>
        <taxon>Agaricomycetes</taxon>
        <taxon>Hymenochaetales</taxon>
        <taxon>Rickenellaceae</taxon>
        <taxon>Rickenella</taxon>
    </lineage>
</organism>
<dbReference type="EMBL" id="ML170173">
    <property type="protein sequence ID" value="TDL22739.1"/>
    <property type="molecule type" value="Genomic_DNA"/>
</dbReference>
<dbReference type="SUPFAM" id="SSF56300">
    <property type="entry name" value="Metallo-dependent phosphatases"/>
    <property type="match status" value="1"/>
</dbReference>
<dbReference type="InterPro" id="IPR029052">
    <property type="entry name" value="Metallo-depent_PP-like"/>
</dbReference>
<dbReference type="AlphaFoldDB" id="A0A4Y7Q770"/>
<evidence type="ECO:0000313" key="1">
    <source>
        <dbReference type="EMBL" id="TDL22739.1"/>
    </source>
</evidence>
<protein>
    <recommendedName>
        <fullName evidence="3">Calcineurin-like phosphoesterase domain-containing protein</fullName>
    </recommendedName>
</protein>
<name>A0A4Y7Q770_9AGAM</name>
<keyword evidence="2" id="KW-1185">Reference proteome</keyword>
<dbReference type="PANTHER" id="PTHR37844:SF2">
    <property type="entry name" value="SER_THR PROTEIN PHOSPHATASE SUPERFAMILY (AFU_ORTHOLOGUE AFUA_1G14840)"/>
    <property type="match status" value="1"/>
</dbReference>